<keyword evidence="2" id="KW-0479">Metal-binding</keyword>
<dbReference type="AlphaFoldDB" id="A0A378HZZ0"/>
<evidence type="ECO:0000313" key="6">
    <source>
        <dbReference type="EMBL" id="STX28507.1"/>
    </source>
</evidence>
<gene>
    <name evidence="6" type="ORF">NCTC13315_01037</name>
</gene>
<dbReference type="GO" id="GO:0016788">
    <property type="term" value="F:hydrolase activity, acting on ester bonds"/>
    <property type="evidence" value="ECO:0007669"/>
    <property type="project" value="InterPro"/>
</dbReference>
<evidence type="ECO:0000256" key="4">
    <source>
        <dbReference type="ARBA" id="ARBA00022833"/>
    </source>
</evidence>
<feature type="domain" description="Succinylglutamate desuccinylase/Aspartoacylase catalytic" evidence="5">
    <location>
        <begin position="57"/>
        <end position="233"/>
    </location>
</feature>
<dbReference type="PANTHER" id="PTHR37326:SF2">
    <property type="entry name" value="SUCCINYLGLUTAMATE DESUCCINYLASE_ASPARTOACYLASE FAMILY PROTEIN"/>
    <property type="match status" value="1"/>
</dbReference>
<proteinExistence type="predicted"/>
<organism evidence="6 7">
    <name type="scientific">Legionella beliardensis</name>
    <dbReference type="NCBI Taxonomy" id="91822"/>
    <lineage>
        <taxon>Bacteria</taxon>
        <taxon>Pseudomonadati</taxon>
        <taxon>Pseudomonadota</taxon>
        <taxon>Gammaproteobacteria</taxon>
        <taxon>Legionellales</taxon>
        <taxon>Legionellaceae</taxon>
        <taxon>Legionella</taxon>
    </lineage>
</organism>
<dbReference type="SUPFAM" id="SSF53187">
    <property type="entry name" value="Zn-dependent exopeptidases"/>
    <property type="match status" value="1"/>
</dbReference>
<dbReference type="Proteomes" id="UP000254968">
    <property type="component" value="Unassembled WGS sequence"/>
</dbReference>
<keyword evidence="4" id="KW-0862">Zinc</keyword>
<dbReference type="GO" id="GO:0016811">
    <property type="term" value="F:hydrolase activity, acting on carbon-nitrogen (but not peptide) bonds, in linear amides"/>
    <property type="evidence" value="ECO:0007669"/>
    <property type="project" value="InterPro"/>
</dbReference>
<dbReference type="PANTHER" id="PTHR37326">
    <property type="entry name" value="BLL3975 PROTEIN"/>
    <property type="match status" value="1"/>
</dbReference>
<dbReference type="GO" id="GO:0046872">
    <property type="term" value="F:metal ion binding"/>
    <property type="evidence" value="ECO:0007669"/>
    <property type="project" value="UniProtKB-KW"/>
</dbReference>
<accession>A0A378HZZ0</accession>
<protein>
    <submittedName>
        <fullName evidence="6">Succinylglutamate desuccinylase/aspartoacylase</fullName>
    </submittedName>
</protein>
<sequence>MIINSKSQTTMKNTNLMICDAIIHPGETANLALPLPEYYSCTNFYMPIKVLHGKQAGPCLLIFAGVNGDELNGIEIINRLLKAQQLQTIRGTLIAVPVLNVFGLINKSNLVPYETDLEQCFPGNSEGSYGERIAEVFTREILAKASYCLEIVTGQINHDLLPQIYCDLDQPESKRLARQFSAPVINHVKKDHSLRKTADDLNIPLLVYKAGEAQRFDESAINLGIKGIKNIMESLDMIDNEEPKVPSNVKPVFSQEQDWLRAHRSGVLVVEVELGQFIKKRQTIGRITDPFCADTIEPVKASQDGVIVGINRNPLIHEGQSIFKIASFIDNNQAEMTLEAWTEQQEAENSELN</sequence>
<dbReference type="EMBL" id="UGNV01000001">
    <property type="protein sequence ID" value="STX28507.1"/>
    <property type="molecule type" value="Genomic_DNA"/>
</dbReference>
<dbReference type="InterPro" id="IPR055438">
    <property type="entry name" value="AstE_AspA_cat"/>
</dbReference>
<evidence type="ECO:0000256" key="1">
    <source>
        <dbReference type="ARBA" id="ARBA00001947"/>
    </source>
</evidence>
<keyword evidence="7" id="KW-1185">Reference proteome</keyword>
<dbReference type="InterPro" id="IPR043795">
    <property type="entry name" value="N-alpha-Ac-DABA-like"/>
</dbReference>
<evidence type="ECO:0000313" key="7">
    <source>
        <dbReference type="Proteomes" id="UP000254968"/>
    </source>
</evidence>
<keyword evidence="3" id="KW-0378">Hydrolase</keyword>
<dbReference type="Gene3D" id="3.40.630.10">
    <property type="entry name" value="Zn peptidases"/>
    <property type="match status" value="1"/>
</dbReference>
<dbReference type="CDD" id="cd06251">
    <property type="entry name" value="M14_ASTE_ASPA-like"/>
    <property type="match status" value="1"/>
</dbReference>
<evidence type="ECO:0000256" key="3">
    <source>
        <dbReference type="ARBA" id="ARBA00022801"/>
    </source>
</evidence>
<dbReference type="Pfam" id="PF24827">
    <property type="entry name" value="AstE_AspA_cat"/>
    <property type="match status" value="1"/>
</dbReference>
<comment type="cofactor">
    <cofactor evidence="1">
        <name>Zn(2+)</name>
        <dbReference type="ChEBI" id="CHEBI:29105"/>
    </cofactor>
</comment>
<dbReference type="InterPro" id="IPR053138">
    <property type="entry name" value="N-alpha-Ac-DABA_deacetylase"/>
</dbReference>
<reference evidence="6 7" key="1">
    <citation type="submission" date="2018-06" db="EMBL/GenBank/DDBJ databases">
        <authorList>
            <consortium name="Pathogen Informatics"/>
            <person name="Doyle S."/>
        </authorList>
    </citation>
    <scope>NUCLEOTIDE SEQUENCE [LARGE SCALE GENOMIC DNA]</scope>
    <source>
        <strain evidence="6 7">NCTC13315</strain>
    </source>
</reference>
<name>A0A378HZZ0_9GAMM</name>
<evidence type="ECO:0000259" key="5">
    <source>
        <dbReference type="Pfam" id="PF24827"/>
    </source>
</evidence>
<evidence type="ECO:0000256" key="2">
    <source>
        <dbReference type="ARBA" id="ARBA00022723"/>
    </source>
</evidence>
<dbReference type="PIRSF" id="PIRSF039012">
    <property type="entry name" value="ASP"/>
    <property type="match status" value="1"/>
</dbReference>